<evidence type="ECO:0000313" key="3">
    <source>
        <dbReference type="Proteomes" id="UP000246303"/>
    </source>
</evidence>
<dbReference type="Proteomes" id="UP000246303">
    <property type="component" value="Unassembled WGS sequence"/>
</dbReference>
<keyword evidence="3" id="KW-1185">Reference proteome</keyword>
<dbReference type="AlphaFoldDB" id="A0A2V3DPA7"/>
<dbReference type="GO" id="GO:0016787">
    <property type="term" value="F:hydrolase activity"/>
    <property type="evidence" value="ECO:0007669"/>
    <property type="project" value="UniProtKB-KW"/>
</dbReference>
<comment type="caution">
    <text evidence="2">The sequence shown here is derived from an EMBL/GenBank/DDBJ whole genome shotgun (WGS) entry which is preliminary data.</text>
</comment>
<accession>A0A2V3DPA7</accession>
<proteinExistence type="predicted"/>
<dbReference type="InterPro" id="IPR006674">
    <property type="entry name" value="HD_domain"/>
</dbReference>
<reference evidence="2 3" key="1">
    <citation type="submission" date="2018-05" db="EMBL/GenBank/DDBJ databases">
        <title>Genetic diversity of glacier-inhabiting Cryobacterium bacteria in China and description of Cryobacterium mengkeensis sp. nov. and Arthrobacter glacialis sp. nov.</title>
        <authorList>
            <person name="Liu Q."/>
            <person name="Xin Y.-H."/>
        </authorList>
    </citation>
    <scope>NUCLEOTIDE SEQUENCE [LARGE SCALE GENOMIC DNA]</scope>
    <source>
        <strain evidence="2 3">GP3</strain>
    </source>
</reference>
<feature type="domain" description="HD" evidence="1">
    <location>
        <begin position="35"/>
        <end position="116"/>
    </location>
</feature>
<organism evidence="2 3">
    <name type="scientific">Arthrobacter psychrochitiniphilus</name>
    <dbReference type="NCBI Taxonomy" id="291045"/>
    <lineage>
        <taxon>Bacteria</taxon>
        <taxon>Bacillati</taxon>
        <taxon>Actinomycetota</taxon>
        <taxon>Actinomycetes</taxon>
        <taxon>Micrococcales</taxon>
        <taxon>Micrococcaceae</taxon>
        <taxon>Arthrobacter</taxon>
    </lineage>
</organism>
<dbReference type="EMBL" id="QHLZ01000017">
    <property type="protein sequence ID" value="PXA64034.1"/>
    <property type="molecule type" value="Genomic_DNA"/>
</dbReference>
<dbReference type="SUPFAM" id="SSF109604">
    <property type="entry name" value="HD-domain/PDEase-like"/>
    <property type="match status" value="1"/>
</dbReference>
<gene>
    <name evidence="2" type="ORF">CVS29_17240</name>
</gene>
<dbReference type="Gene3D" id="1.10.3210.10">
    <property type="entry name" value="Hypothetical protein af1432"/>
    <property type="match status" value="1"/>
</dbReference>
<evidence type="ECO:0000259" key="1">
    <source>
        <dbReference type="Pfam" id="PF01966"/>
    </source>
</evidence>
<keyword evidence="2" id="KW-0378">Hydrolase</keyword>
<name>A0A2V3DPA7_9MICC</name>
<sequence>MGFDRPLTTVEQVSVFARIAHAGQVDKLERDYYSHHLLPVAAKLKEHGPEAEMAGLIHDILEDTSVTAEQLRSLGVSKKVVRAVESVTRGEGEEYMDLIRRSAADPLGRLVKLADNELNLESNAALATVNTAQAARLKVKYESAREVLVRARR</sequence>
<dbReference type="OrthoDB" id="9802385at2"/>
<protein>
    <submittedName>
        <fullName evidence="2">Guanosine-3',5'-bis(Diphosphate) 3'-pyrophosphohydrolase</fullName>
    </submittedName>
</protein>
<dbReference type="Pfam" id="PF01966">
    <property type="entry name" value="HD"/>
    <property type="match status" value="1"/>
</dbReference>
<evidence type="ECO:0000313" key="2">
    <source>
        <dbReference type="EMBL" id="PXA64034.1"/>
    </source>
</evidence>